<evidence type="ECO:0000313" key="2">
    <source>
        <dbReference type="Proteomes" id="UP000050640"/>
    </source>
</evidence>
<accession>A0A0R3S748</accession>
<evidence type="ECO:0000256" key="1">
    <source>
        <dbReference type="SAM" id="MobiDB-lite"/>
    </source>
</evidence>
<evidence type="ECO:0000313" key="3">
    <source>
        <dbReference type="WBParaSite" id="EEL_0001062001-mRNA-1"/>
    </source>
</evidence>
<feature type="compositionally biased region" description="Polar residues" evidence="1">
    <location>
        <begin position="352"/>
        <end position="386"/>
    </location>
</feature>
<feature type="compositionally biased region" description="Polar residues" evidence="1">
    <location>
        <begin position="250"/>
        <end position="270"/>
    </location>
</feature>
<dbReference type="WBParaSite" id="EEL_0001062001-mRNA-1">
    <property type="protein sequence ID" value="EEL_0001062001-mRNA-1"/>
    <property type="gene ID" value="EEL_0001062001"/>
</dbReference>
<sequence length="386" mass="41784">LQSNRVGETSYRKHVKFKNEFTVLSNFQALLLAWRLLLSNGRNEKDEKVQVGLNRKDDHSSIKDIATTSNAAPVMESSSIESLKALLSTDSISEDRLALSATAATATTAGHERRFVAESSSFVPQYSTPQDIEYFLPYGTNTYNTERYLLAIPELEIKMNDDHYEQEENEELCGSQWSNSSSSSLRAPTAIPNNTLFGSGTGIRSVSSNAGQSISSVAIAADHAPDLIDYDQCSNSSSVNLNQNSNAEHFSSDQVTFTESSSHSTVSQRPISKPPSAVPHPAIPPPPPPFSSVKPLVPLSLPQLGEIWNGTSSSTLPLPSIRTKVATTTTAGHLTFDIPDLPAIDSEDTDTSSHTNLEISHNTPTNTPNIVHNFNNSDGKHSTTVS</sequence>
<proteinExistence type="predicted"/>
<name>A0A0R3S748_9BILA</name>
<feature type="region of interest" description="Disordered" evidence="1">
    <location>
        <begin position="250"/>
        <end position="288"/>
    </location>
</feature>
<dbReference type="AlphaFoldDB" id="A0A0R3S748"/>
<dbReference type="Proteomes" id="UP000050640">
    <property type="component" value="Unplaced"/>
</dbReference>
<reference evidence="3" key="1">
    <citation type="submission" date="2017-02" db="UniProtKB">
        <authorList>
            <consortium name="WormBaseParasite"/>
        </authorList>
    </citation>
    <scope>IDENTIFICATION</scope>
</reference>
<feature type="compositionally biased region" description="Pro residues" evidence="1">
    <location>
        <begin position="272"/>
        <end position="288"/>
    </location>
</feature>
<organism evidence="2 3">
    <name type="scientific">Elaeophora elaphi</name>
    <dbReference type="NCBI Taxonomy" id="1147741"/>
    <lineage>
        <taxon>Eukaryota</taxon>
        <taxon>Metazoa</taxon>
        <taxon>Ecdysozoa</taxon>
        <taxon>Nematoda</taxon>
        <taxon>Chromadorea</taxon>
        <taxon>Rhabditida</taxon>
        <taxon>Spirurina</taxon>
        <taxon>Spiruromorpha</taxon>
        <taxon>Filarioidea</taxon>
        <taxon>Onchocercidae</taxon>
        <taxon>Elaeophora</taxon>
    </lineage>
</organism>
<feature type="region of interest" description="Disordered" evidence="1">
    <location>
        <begin position="342"/>
        <end position="386"/>
    </location>
</feature>
<protein>
    <submittedName>
        <fullName evidence="3">WASH_WAHD domain-containing protein</fullName>
    </submittedName>
</protein>
<keyword evidence="2" id="KW-1185">Reference proteome</keyword>